<name>B3E2M1_TRIL1</name>
<gene>
    <name evidence="7" type="ordered locus">Glov_1962</name>
</gene>
<feature type="transmembrane region" description="Helical" evidence="6">
    <location>
        <begin position="265"/>
        <end position="282"/>
    </location>
</feature>
<dbReference type="eggNOG" id="COG0382">
    <property type="taxonomic scope" value="Bacteria"/>
</dbReference>
<dbReference type="HOGENOM" id="CLU_029423_0_1_7"/>
<keyword evidence="3 6" id="KW-0812">Transmembrane</keyword>
<dbReference type="InterPro" id="IPR044878">
    <property type="entry name" value="UbiA_sf"/>
</dbReference>
<dbReference type="GO" id="GO:0016765">
    <property type="term" value="F:transferase activity, transferring alkyl or aryl (other than methyl) groups"/>
    <property type="evidence" value="ECO:0007669"/>
    <property type="project" value="InterPro"/>
</dbReference>
<keyword evidence="8" id="KW-1185">Reference proteome</keyword>
<feature type="transmembrane region" description="Helical" evidence="6">
    <location>
        <begin position="20"/>
        <end position="39"/>
    </location>
</feature>
<dbReference type="STRING" id="398767.Glov_1962"/>
<accession>B3E2M1</accession>
<evidence type="ECO:0000256" key="2">
    <source>
        <dbReference type="ARBA" id="ARBA00022475"/>
    </source>
</evidence>
<evidence type="ECO:0000256" key="1">
    <source>
        <dbReference type="ARBA" id="ARBA00004141"/>
    </source>
</evidence>
<feature type="transmembrane region" description="Helical" evidence="6">
    <location>
        <begin position="229"/>
        <end position="245"/>
    </location>
</feature>
<comment type="subcellular location">
    <subcellularLocation>
        <location evidence="1">Membrane</location>
        <topology evidence="1">Multi-pass membrane protein</topology>
    </subcellularLocation>
</comment>
<keyword evidence="4 6" id="KW-1133">Transmembrane helix</keyword>
<keyword evidence="7" id="KW-0808">Transferase</keyword>
<reference evidence="7 8" key="1">
    <citation type="submission" date="2008-05" db="EMBL/GenBank/DDBJ databases">
        <title>Complete sequence of chromosome of Geobacter lovleyi SZ.</title>
        <authorList>
            <consortium name="US DOE Joint Genome Institute"/>
            <person name="Lucas S."/>
            <person name="Copeland A."/>
            <person name="Lapidus A."/>
            <person name="Glavina del Rio T."/>
            <person name="Dalin E."/>
            <person name="Tice H."/>
            <person name="Bruce D."/>
            <person name="Goodwin L."/>
            <person name="Pitluck S."/>
            <person name="Chertkov O."/>
            <person name="Meincke L."/>
            <person name="Brettin T."/>
            <person name="Detter J.C."/>
            <person name="Han C."/>
            <person name="Tapia R."/>
            <person name="Kuske C.R."/>
            <person name="Schmutz J."/>
            <person name="Larimer F."/>
            <person name="Land M."/>
            <person name="Hauser L."/>
            <person name="Kyrpides N."/>
            <person name="Mikhailova N."/>
            <person name="Sung Y."/>
            <person name="Fletcher K.E."/>
            <person name="Ritalahti K.M."/>
            <person name="Loeffler F.E."/>
            <person name="Richardson P."/>
        </authorList>
    </citation>
    <scope>NUCLEOTIDE SEQUENCE [LARGE SCALE GENOMIC DNA]</scope>
    <source>
        <strain evidence="8">ATCC BAA-1151 / DSM 17278 / SZ</strain>
    </source>
</reference>
<dbReference type="EMBL" id="CP001089">
    <property type="protein sequence ID" value="ACD95678.1"/>
    <property type="molecule type" value="Genomic_DNA"/>
</dbReference>
<dbReference type="Pfam" id="PF01040">
    <property type="entry name" value="UbiA"/>
    <property type="match status" value="1"/>
</dbReference>
<keyword evidence="5 6" id="KW-0472">Membrane</keyword>
<dbReference type="InterPro" id="IPR000537">
    <property type="entry name" value="UbiA_prenyltransferase"/>
</dbReference>
<evidence type="ECO:0000313" key="7">
    <source>
        <dbReference type="EMBL" id="ACD95678.1"/>
    </source>
</evidence>
<evidence type="ECO:0000256" key="5">
    <source>
        <dbReference type="ARBA" id="ARBA00023136"/>
    </source>
</evidence>
<dbReference type="CDD" id="cd13963">
    <property type="entry name" value="PT_UbiA_2"/>
    <property type="match status" value="1"/>
</dbReference>
<dbReference type="NCBIfam" id="NF008978">
    <property type="entry name" value="PRK12324.1-4"/>
    <property type="match status" value="1"/>
</dbReference>
<proteinExistence type="predicted"/>
<dbReference type="Proteomes" id="UP000002420">
    <property type="component" value="Chromosome"/>
</dbReference>
<dbReference type="KEGG" id="glo:Glov_1962"/>
<dbReference type="GO" id="GO:0016020">
    <property type="term" value="C:membrane"/>
    <property type="evidence" value="ECO:0007669"/>
    <property type="project" value="UniProtKB-SubCell"/>
</dbReference>
<dbReference type="Gene3D" id="1.10.357.140">
    <property type="entry name" value="UbiA prenyltransferase"/>
    <property type="match status" value="1"/>
</dbReference>
<protein>
    <submittedName>
        <fullName evidence="7">UbiA prenyltransferase</fullName>
    </submittedName>
</protein>
<evidence type="ECO:0000256" key="6">
    <source>
        <dbReference type="SAM" id="Phobius"/>
    </source>
</evidence>
<feature type="transmembrane region" description="Helical" evidence="6">
    <location>
        <begin position="134"/>
        <end position="154"/>
    </location>
</feature>
<feature type="transmembrane region" description="Helical" evidence="6">
    <location>
        <begin position="160"/>
        <end position="176"/>
    </location>
</feature>
<keyword evidence="2" id="KW-1003">Cell membrane</keyword>
<evidence type="ECO:0000313" key="8">
    <source>
        <dbReference type="Proteomes" id="UP000002420"/>
    </source>
</evidence>
<dbReference type="AlphaFoldDB" id="B3E2M1"/>
<sequence length="284" mass="30889">MKRVAAILQLLRPHQWLKNLMLFFPPFLGGTLLTQGMVVKGTIPFILFSLASSAGYLVNDLLDREADSNHPRKSSRPLVSGTASVKTAQILSVSLTACAVISAVFVGTTFTLLVLAYLTVSFAYSCCLKNIPVVDLFCIATGFLFRLMAGGAVFNIRVSEWLFLSVLLLSLFLSAGKRLSEKQTLGDTGAASHRKVLTHYPDGFLDGVLFMTGSAVLVTYTMYTLSHNFLLYTVPLCCFGLLRYILRVKSGLSGDPTESLLRDPWLLVVGAGWGLMVGWGIYGG</sequence>
<organism evidence="7 8">
    <name type="scientific">Trichlorobacter lovleyi (strain ATCC BAA-1151 / DSM 17278 / SZ)</name>
    <name type="common">Geobacter lovleyi</name>
    <dbReference type="NCBI Taxonomy" id="398767"/>
    <lineage>
        <taxon>Bacteria</taxon>
        <taxon>Pseudomonadati</taxon>
        <taxon>Thermodesulfobacteriota</taxon>
        <taxon>Desulfuromonadia</taxon>
        <taxon>Geobacterales</taxon>
        <taxon>Geobacteraceae</taxon>
        <taxon>Trichlorobacter</taxon>
    </lineage>
</organism>
<feature type="transmembrane region" description="Helical" evidence="6">
    <location>
        <begin position="203"/>
        <end position="223"/>
    </location>
</feature>
<evidence type="ECO:0000256" key="4">
    <source>
        <dbReference type="ARBA" id="ARBA00022989"/>
    </source>
</evidence>
<dbReference type="RefSeq" id="WP_012470017.1">
    <property type="nucleotide sequence ID" value="NC_010814.1"/>
</dbReference>
<dbReference type="OrthoDB" id="9803632at2"/>
<evidence type="ECO:0000256" key="3">
    <source>
        <dbReference type="ARBA" id="ARBA00022692"/>
    </source>
</evidence>